<dbReference type="PANTHER" id="PTHR48472">
    <property type="entry name" value="TC1-LIKE TRANSPOSASE DDE DOMAIN-CONTAINING PROTEIN"/>
    <property type="match status" value="1"/>
</dbReference>
<proteinExistence type="predicted"/>
<gene>
    <name evidence="1" type="primary">PARPA_05743.1 scaffold 19499</name>
</gene>
<dbReference type="InterPro" id="IPR036397">
    <property type="entry name" value="RNaseH_sf"/>
</dbReference>
<accession>A0A0B7NA51</accession>
<dbReference type="SUPFAM" id="SSF46689">
    <property type="entry name" value="Homeodomain-like"/>
    <property type="match status" value="1"/>
</dbReference>
<dbReference type="GO" id="GO:0003676">
    <property type="term" value="F:nucleic acid binding"/>
    <property type="evidence" value="ECO:0007669"/>
    <property type="project" value="InterPro"/>
</dbReference>
<sequence>MSNFRYYNGDEMYTDENGMEVVEYQMQVLEKGMPIRAAAKELNLPATTAQSWYKRGMKSLAKTKSGRPVGRPPKLSSEHKGYLVRIIDEKPGIFLDEMMEKLTSEFEGLDKSRSKLQEFATTKCSISLKRAHFQPEERNSEDKIKERFEWVTEILQTDVDYLSNCVFIDESGFNIATWRGHQWGRHQL</sequence>
<dbReference type="Gene3D" id="3.30.420.10">
    <property type="entry name" value="Ribonuclease H-like superfamily/Ribonuclease H"/>
    <property type="match status" value="1"/>
</dbReference>
<reference evidence="1 2" key="1">
    <citation type="submission" date="2014-09" db="EMBL/GenBank/DDBJ databases">
        <authorList>
            <person name="Ellenberger Sabrina"/>
        </authorList>
    </citation>
    <scope>NUCLEOTIDE SEQUENCE [LARGE SCALE GENOMIC DNA]</scope>
    <source>
        <strain evidence="1 2">CBS 412.66</strain>
    </source>
</reference>
<dbReference type="AlphaFoldDB" id="A0A0B7NA51"/>
<organism evidence="1 2">
    <name type="scientific">Parasitella parasitica</name>
    <dbReference type="NCBI Taxonomy" id="35722"/>
    <lineage>
        <taxon>Eukaryota</taxon>
        <taxon>Fungi</taxon>
        <taxon>Fungi incertae sedis</taxon>
        <taxon>Mucoromycota</taxon>
        <taxon>Mucoromycotina</taxon>
        <taxon>Mucoromycetes</taxon>
        <taxon>Mucorales</taxon>
        <taxon>Mucorineae</taxon>
        <taxon>Mucoraceae</taxon>
        <taxon>Parasitella</taxon>
    </lineage>
</organism>
<evidence type="ECO:0000313" key="2">
    <source>
        <dbReference type="Proteomes" id="UP000054107"/>
    </source>
</evidence>
<name>A0A0B7NA51_9FUNG</name>
<protein>
    <submittedName>
        <fullName evidence="1">Uncharacterized protein</fullName>
    </submittedName>
</protein>
<dbReference type="InterPro" id="IPR009057">
    <property type="entry name" value="Homeodomain-like_sf"/>
</dbReference>
<dbReference type="PANTHER" id="PTHR48472:SF1">
    <property type="entry name" value="TC1-LIKE TRANSPOSASE DDE DOMAIN-CONTAINING PROTEIN"/>
    <property type="match status" value="1"/>
</dbReference>
<dbReference type="EMBL" id="LN726961">
    <property type="protein sequence ID" value="CEP11854.1"/>
    <property type="molecule type" value="Genomic_DNA"/>
</dbReference>
<keyword evidence="2" id="KW-1185">Reference proteome</keyword>
<evidence type="ECO:0000313" key="1">
    <source>
        <dbReference type="EMBL" id="CEP11854.1"/>
    </source>
</evidence>
<dbReference type="OrthoDB" id="2289193at2759"/>
<dbReference type="STRING" id="35722.A0A0B7NA51"/>
<dbReference type="Proteomes" id="UP000054107">
    <property type="component" value="Unassembled WGS sequence"/>
</dbReference>